<organism evidence="2">
    <name type="scientific">bioreactor metagenome</name>
    <dbReference type="NCBI Taxonomy" id="1076179"/>
    <lineage>
        <taxon>unclassified sequences</taxon>
        <taxon>metagenomes</taxon>
        <taxon>ecological metagenomes</taxon>
    </lineage>
</organism>
<dbReference type="GO" id="GO:0102334">
    <property type="term" value="F:N,N'-diacetylbacilliosaminyl-1-phosphate transferase activity"/>
    <property type="evidence" value="ECO:0007669"/>
    <property type="project" value="UniProtKB-EC"/>
</dbReference>
<sequence>MLTAERDRYGANNVKPGLTGWAQINGRDELVIYDKARLDGYYVKNYGFKMDCICFLRSLHVFRKDDSIVEGRTEK</sequence>
<evidence type="ECO:0000259" key="1">
    <source>
        <dbReference type="Pfam" id="PF02397"/>
    </source>
</evidence>
<proteinExistence type="predicted"/>
<name>A0A645A825_9ZZZZ</name>
<dbReference type="AlphaFoldDB" id="A0A645A825"/>
<gene>
    <name evidence="2" type="primary">pglC_15</name>
    <name evidence="2" type="ORF">SDC9_96058</name>
</gene>
<dbReference type="Pfam" id="PF02397">
    <property type="entry name" value="Bac_transf"/>
    <property type="match status" value="1"/>
</dbReference>
<dbReference type="EC" id="2.7.8.36" evidence="2"/>
<dbReference type="InterPro" id="IPR003362">
    <property type="entry name" value="Bact_transf"/>
</dbReference>
<protein>
    <submittedName>
        <fullName evidence="2">Undecaprenyl phosphate N,N'-diacetylbacillosamine 1-phosphate transferase</fullName>
        <ecNumber evidence="2">2.7.8.36</ecNumber>
    </submittedName>
</protein>
<accession>A0A645A825</accession>
<reference evidence="2" key="1">
    <citation type="submission" date="2019-08" db="EMBL/GenBank/DDBJ databases">
        <authorList>
            <person name="Kucharzyk K."/>
            <person name="Murdoch R.W."/>
            <person name="Higgins S."/>
            <person name="Loffler F."/>
        </authorList>
    </citation>
    <scope>NUCLEOTIDE SEQUENCE</scope>
</reference>
<feature type="domain" description="Bacterial sugar transferase" evidence="1">
    <location>
        <begin position="11"/>
        <end position="61"/>
    </location>
</feature>
<dbReference type="EMBL" id="VSSQ01012480">
    <property type="protein sequence ID" value="MPM49329.1"/>
    <property type="molecule type" value="Genomic_DNA"/>
</dbReference>
<keyword evidence="2" id="KW-0808">Transferase</keyword>
<comment type="caution">
    <text evidence="2">The sequence shown here is derived from an EMBL/GenBank/DDBJ whole genome shotgun (WGS) entry which is preliminary data.</text>
</comment>
<evidence type="ECO:0000313" key="2">
    <source>
        <dbReference type="EMBL" id="MPM49329.1"/>
    </source>
</evidence>